<dbReference type="EMBL" id="CAJOAZ010000463">
    <property type="protein sequence ID" value="CAF3654803.1"/>
    <property type="molecule type" value="Genomic_DNA"/>
</dbReference>
<evidence type="ECO:0000256" key="1">
    <source>
        <dbReference type="SAM" id="MobiDB-lite"/>
    </source>
</evidence>
<gene>
    <name evidence="2" type="ORF">JYZ213_LOCUS6767</name>
    <name evidence="3" type="ORF">OXD698_LOCUS9231</name>
</gene>
<evidence type="ECO:0000313" key="4">
    <source>
        <dbReference type="Proteomes" id="UP000663844"/>
    </source>
</evidence>
<feature type="compositionally biased region" description="Basic and acidic residues" evidence="1">
    <location>
        <begin position="136"/>
        <end position="154"/>
    </location>
</feature>
<feature type="region of interest" description="Disordered" evidence="1">
    <location>
        <begin position="27"/>
        <end position="58"/>
    </location>
</feature>
<dbReference type="Proteomes" id="UP000663845">
    <property type="component" value="Unassembled WGS sequence"/>
</dbReference>
<protein>
    <submittedName>
        <fullName evidence="3">Uncharacterized protein</fullName>
    </submittedName>
</protein>
<feature type="compositionally biased region" description="Basic and acidic residues" evidence="1">
    <location>
        <begin position="82"/>
        <end position="101"/>
    </location>
</feature>
<proteinExistence type="predicted"/>
<name>A0A818RPY0_9BILA</name>
<dbReference type="Proteomes" id="UP000663844">
    <property type="component" value="Unassembled WGS sequence"/>
</dbReference>
<organism evidence="3 4">
    <name type="scientific">Adineta steineri</name>
    <dbReference type="NCBI Taxonomy" id="433720"/>
    <lineage>
        <taxon>Eukaryota</taxon>
        <taxon>Metazoa</taxon>
        <taxon>Spiralia</taxon>
        <taxon>Gnathifera</taxon>
        <taxon>Rotifera</taxon>
        <taxon>Eurotatoria</taxon>
        <taxon>Bdelloidea</taxon>
        <taxon>Adinetida</taxon>
        <taxon>Adinetidae</taxon>
        <taxon>Adineta</taxon>
    </lineage>
</organism>
<accession>A0A818RPY0</accession>
<dbReference type="EMBL" id="CAJNOG010000043">
    <property type="protein sequence ID" value="CAF0829707.1"/>
    <property type="molecule type" value="Genomic_DNA"/>
</dbReference>
<dbReference type="AlphaFoldDB" id="A0A818RPY0"/>
<feature type="compositionally biased region" description="Acidic residues" evidence="1">
    <location>
        <begin position="157"/>
        <end position="169"/>
    </location>
</feature>
<evidence type="ECO:0000313" key="2">
    <source>
        <dbReference type="EMBL" id="CAF0829707.1"/>
    </source>
</evidence>
<sequence length="313" mass="36439">MSRRKNKGQVETLAWITDDEAEFWTSITPSKNKNPLEPKSNLSRSKKFSSETSLPDGQHFQFNNLIEKQNETLNNSQTNDISVKKQTEEEEKEKEAAELKKRNDISNYYVNQFKSTNHLNENDEKQIDDMDKSVETNHLDENDEKQIDVIDKSVEINLDEDEPIDDNEEESIHSGKIPSESEQIPKTNKTFLERLLSEIMGTPENKLIEEFDEKVQEEEYHQIETNEILEKNNKMNSELENKKKTENIQHSDVVDDRPVMEKVQSFLTEVTEETHVIAGALDQDTFVNRRSRQAKSSIPFVEGYQRFSHENAT</sequence>
<feature type="region of interest" description="Disordered" evidence="1">
    <location>
        <begin position="70"/>
        <end position="101"/>
    </location>
</feature>
<evidence type="ECO:0000313" key="3">
    <source>
        <dbReference type="EMBL" id="CAF3654803.1"/>
    </source>
</evidence>
<comment type="caution">
    <text evidence="3">The sequence shown here is derived from an EMBL/GenBank/DDBJ whole genome shotgun (WGS) entry which is preliminary data.</text>
</comment>
<feature type="region of interest" description="Disordered" evidence="1">
    <location>
        <begin position="136"/>
        <end position="186"/>
    </location>
</feature>
<feature type="compositionally biased region" description="Polar residues" evidence="1">
    <location>
        <begin position="70"/>
        <end position="81"/>
    </location>
</feature>
<reference evidence="3" key="1">
    <citation type="submission" date="2021-02" db="EMBL/GenBank/DDBJ databases">
        <authorList>
            <person name="Nowell W R."/>
        </authorList>
    </citation>
    <scope>NUCLEOTIDE SEQUENCE</scope>
</reference>